<comment type="caution">
    <text evidence="1">The sequence shown here is derived from an EMBL/GenBank/DDBJ whole genome shotgun (WGS) entry which is preliminary data.</text>
</comment>
<proteinExistence type="predicted"/>
<evidence type="ECO:0000313" key="2">
    <source>
        <dbReference type="Proteomes" id="UP001085076"/>
    </source>
</evidence>
<dbReference type="Proteomes" id="UP001085076">
    <property type="component" value="Unassembled WGS sequence"/>
</dbReference>
<gene>
    <name evidence="1" type="ORF">J5N97_000517</name>
</gene>
<evidence type="ECO:0000313" key="1">
    <source>
        <dbReference type="EMBL" id="KAJ0959789.1"/>
    </source>
</evidence>
<name>A0A9D5BS33_9LILI</name>
<accession>A0A9D5BS33</accession>
<keyword evidence="2" id="KW-1185">Reference proteome</keyword>
<dbReference type="EMBL" id="JAGGNH010000162">
    <property type="protein sequence ID" value="KAJ0959789.1"/>
    <property type="molecule type" value="Genomic_DNA"/>
</dbReference>
<dbReference type="OrthoDB" id="10460949at2759"/>
<organism evidence="1 2">
    <name type="scientific">Dioscorea zingiberensis</name>
    <dbReference type="NCBI Taxonomy" id="325984"/>
    <lineage>
        <taxon>Eukaryota</taxon>
        <taxon>Viridiplantae</taxon>
        <taxon>Streptophyta</taxon>
        <taxon>Embryophyta</taxon>
        <taxon>Tracheophyta</taxon>
        <taxon>Spermatophyta</taxon>
        <taxon>Magnoliopsida</taxon>
        <taxon>Liliopsida</taxon>
        <taxon>Dioscoreales</taxon>
        <taxon>Dioscoreaceae</taxon>
        <taxon>Dioscorea</taxon>
    </lineage>
</organism>
<dbReference type="AlphaFoldDB" id="A0A9D5BS33"/>
<feature type="non-terminal residue" evidence="1">
    <location>
        <position position="1"/>
    </location>
</feature>
<sequence length="89" mass="10169">VKGVPMEASKLERGKEGSRLWISGCDGYGYVFICQAPKVPTSKGNSGLRDQIIKSRRGWKKLKTMEGNQRCKMEWLLVHKQCMNLQLQK</sequence>
<reference evidence="1 2" key="1">
    <citation type="journal article" date="2022" name="Hortic Res">
        <title>The genome of Dioscorea zingiberensis sheds light on the biosynthesis, origin and evolution of the medicinally important diosgenin saponins.</title>
        <authorList>
            <person name="Li Y."/>
            <person name="Tan C."/>
            <person name="Li Z."/>
            <person name="Guo J."/>
            <person name="Li S."/>
            <person name="Chen X."/>
            <person name="Wang C."/>
            <person name="Dai X."/>
            <person name="Yang H."/>
            <person name="Song W."/>
            <person name="Hou L."/>
            <person name="Xu J."/>
            <person name="Tong Z."/>
            <person name="Xu A."/>
            <person name="Yuan X."/>
            <person name="Wang W."/>
            <person name="Yang Q."/>
            <person name="Chen L."/>
            <person name="Sun Z."/>
            <person name="Wang K."/>
            <person name="Pan B."/>
            <person name="Chen J."/>
            <person name="Bao Y."/>
            <person name="Liu F."/>
            <person name="Qi X."/>
            <person name="Gang D.R."/>
            <person name="Wen J."/>
            <person name="Li J."/>
        </authorList>
    </citation>
    <scope>NUCLEOTIDE SEQUENCE [LARGE SCALE GENOMIC DNA]</scope>
    <source>
        <strain evidence="1">Dzin_1.0</strain>
    </source>
</reference>
<protein>
    <submittedName>
        <fullName evidence="1">Uncharacterized protein</fullName>
    </submittedName>
</protein>